<dbReference type="Proteomes" id="UP001280121">
    <property type="component" value="Unassembled WGS sequence"/>
</dbReference>
<dbReference type="EC" id="2.7.11.1" evidence="2"/>
<evidence type="ECO:0000313" key="20">
    <source>
        <dbReference type="Proteomes" id="UP001280121"/>
    </source>
</evidence>
<dbReference type="Pfam" id="PF14380">
    <property type="entry name" value="WAK_assoc"/>
    <property type="match status" value="1"/>
</dbReference>
<dbReference type="GO" id="GO:0030247">
    <property type="term" value="F:polysaccharide binding"/>
    <property type="evidence" value="ECO:0007669"/>
    <property type="project" value="InterPro"/>
</dbReference>
<evidence type="ECO:0000256" key="16">
    <source>
        <dbReference type="SAM" id="Phobius"/>
    </source>
</evidence>
<comment type="catalytic activity">
    <reaction evidence="14">
        <text>L-seryl-[protein] + ATP = O-phospho-L-seryl-[protein] + ADP + H(+)</text>
        <dbReference type="Rhea" id="RHEA:17989"/>
        <dbReference type="Rhea" id="RHEA-COMP:9863"/>
        <dbReference type="Rhea" id="RHEA-COMP:11604"/>
        <dbReference type="ChEBI" id="CHEBI:15378"/>
        <dbReference type="ChEBI" id="CHEBI:29999"/>
        <dbReference type="ChEBI" id="CHEBI:30616"/>
        <dbReference type="ChEBI" id="CHEBI:83421"/>
        <dbReference type="ChEBI" id="CHEBI:456216"/>
        <dbReference type="EC" id="2.7.11.1"/>
    </reaction>
</comment>
<reference evidence="19" key="1">
    <citation type="journal article" date="2023" name="Plant J.">
        <title>Genome sequences and population genomics provide insights into the demographic history, inbreeding, and mutation load of two 'living fossil' tree species of Dipteronia.</title>
        <authorList>
            <person name="Feng Y."/>
            <person name="Comes H.P."/>
            <person name="Chen J."/>
            <person name="Zhu S."/>
            <person name="Lu R."/>
            <person name="Zhang X."/>
            <person name="Li P."/>
            <person name="Qiu J."/>
            <person name="Olsen K.M."/>
            <person name="Qiu Y."/>
        </authorList>
    </citation>
    <scope>NUCLEOTIDE SEQUENCE</scope>
    <source>
        <strain evidence="19">KIB01</strain>
    </source>
</reference>
<dbReference type="Pfam" id="PF13947">
    <property type="entry name" value="GUB_WAK_bind"/>
    <property type="match status" value="1"/>
</dbReference>
<dbReference type="InterPro" id="IPR000719">
    <property type="entry name" value="Prot_kinase_dom"/>
</dbReference>
<dbReference type="InterPro" id="IPR045874">
    <property type="entry name" value="LRK10/LRL21-25-like"/>
</dbReference>
<dbReference type="FunFam" id="1.10.510.10:FF:000590">
    <property type="entry name" value="PR5-like receptor kinase"/>
    <property type="match status" value="1"/>
</dbReference>
<evidence type="ECO:0000256" key="9">
    <source>
        <dbReference type="ARBA" id="ARBA00022840"/>
    </source>
</evidence>
<dbReference type="PROSITE" id="PS00107">
    <property type="entry name" value="PROTEIN_KINASE_ATP"/>
    <property type="match status" value="1"/>
</dbReference>
<feature type="signal peptide" evidence="17">
    <location>
        <begin position="1"/>
        <end position="30"/>
    </location>
</feature>
<evidence type="ECO:0000256" key="10">
    <source>
        <dbReference type="ARBA" id="ARBA00022989"/>
    </source>
</evidence>
<feature type="transmembrane region" description="Helical" evidence="16">
    <location>
        <begin position="282"/>
        <end position="303"/>
    </location>
</feature>
<dbReference type="InterPro" id="IPR017441">
    <property type="entry name" value="Protein_kinase_ATP_BS"/>
</dbReference>
<keyword evidence="3" id="KW-0723">Serine/threonine-protein kinase</keyword>
<evidence type="ECO:0000256" key="3">
    <source>
        <dbReference type="ARBA" id="ARBA00022527"/>
    </source>
</evidence>
<dbReference type="SUPFAM" id="SSF56112">
    <property type="entry name" value="Protein kinase-like (PK-like)"/>
    <property type="match status" value="1"/>
</dbReference>
<keyword evidence="6 17" id="KW-0732">Signal</keyword>
<keyword evidence="12" id="KW-0325">Glycoprotein</keyword>
<evidence type="ECO:0000256" key="5">
    <source>
        <dbReference type="ARBA" id="ARBA00022692"/>
    </source>
</evidence>
<evidence type="ECO:0000256" key="2">
    <source>
        <dbReference type="ARBA" id="ARBA00012513"/>
    </source>
</evidence>
<dbReference type="InterPro" id="IPR001245">
    <property type="entry name" value="Ser-Thr/Tyr_kinase_cat_dom"/>
</dbReference>
<name>A0AAD9UBE8_9ROSI</name>
<feature type="chain" id="PRO_5041988697" description="non-specific serine/threonine protein kinase" evidence="17">
    <location>
        <begin position="31"/>
        <end position="658"/>
    </location>
</feature>
<evidence type="ECO:0000256" key="6">
    <source>
        <dbReference type="ARBA" id="ARBA00022729"/>
    </source>
</evidence>
<evidence type="ECO:0000256" key="1">
    <source>
        <dbReference type="ARBA" id="ARBA00004479"/>
    </source>
</evidence>
<feature type="domain" description="Protein kinase" evidence="18">
    <location>
        <begin position="352"/>
        <end position="641"/>
    </location>
</feature>
<comment type="subcellular location">
    <subcellularLocation>
        <location evidence="1">Membrane</location>
        <topology evidence="1">Single-pass type I membrane protein</topology>
    </subcellularLocation>
</comment>
<dbReference type="InterPro" id="IPR025287">
    <property type="entry name" value="WAK_GUB"/>
</dbReference>
<dbReference type="InterPro" id="IPR008271">
    <property type="entry name" value="Ser/Thr_kinase_AS"/>
</dbReference>
<comment type="catalytic activity">
    <reaction evidence="13">
        <text>L-threonyl-[protein] + ATP = O-phospho-L-threonyl-[protein] + ADP + H(+)</text>
        <dbReference type="Rhea" id="RHEA:46608"/>
        <dbReference type="Rhea" id="RHEA-COMP:11060"/>
        <dbReference type="Rhea" id="RHEA-COMP:11605"/>
        <dbReference type="ChEBI" id="CHEBI:15378"/>
        <dbReference type="ChEBI" id="CHEBI:30013"/>
        <dbReference type="ChEBI" id="CHEBI:30616"/>
        <dbReference type="ChEBI" id="CHEBI:61977"/>
        <dbReference type="ChEBI" id="CHEBI:456216"/>
        <dbReference type="EC" id="2.7.11.1"/>
    </reaction>
</comment>
<dbReference type="Pfam" id="PF07714">
    <property type="entry name" value="PK_Tyr_Ser-Thr"/>
    <property type="match status" value="1"/>
</dbReference>
<dbReference type="SMART" id="SM00220">
    <property type="entry name" value="S_TKc"/>
    <property type="match status" value="1"/>
</dbReference>
<dbReference type="EMBL" id="JANJYI010000005">
    <property type="protein sequence ID" value="KAK2651322.1"/>
    <property type="molecule type" value="Genomic_DNA"/>
</dbReference>
<dbReference type="GO" id="GO:0004674">
    <property type="term" value="F:protein serine/threonine kinase activity"/>
    <property type="evidence" value="ECO:0007669"/>
    <property type="project" value="UniProtKB-KW"/>
</dbReference>
<evidence type="ECO:0000256" key="14">
    <source>
        <dbReference type="ARBA" id="ARBA00048679"/>
    </source>
</evidence>
<keyword evidence="10 16" id="KW-1133">Transmembrane helix</keyword>
<dbReference type="GO" id="GO:0016020">
    <property type="term" value="C:membrane"/>
    <property type="evidence" value="ECO:0007669"/>
    <property type="project" value="UniProtKB-SubCell"/>
</dbReference>
<dbReference type="PANTHER" id="PTHR27009">
    <property type="entry name" value="RUST RESISTANCE KINASE LR10-RELATED"/>
    <property type="match status" value="1"/>
</dbReference>
<dbReference type="PROSITE" id="PS50011">
    <property type="entry name" value="PROTEIN_KINASE_DOM"/>
    <property type="match status" value="1"/>
</dbReference>
<evidence type="ECO:0000313" key="19">
    <source>
        <dbReference type="EMBL" id="KAK2651322.1"/>
    </source>
</evidence>
<keyword evidence="8" id="KW-0418">Kinase</keyword>
<keyword evidence="7 15" id="KW-0547">Nucleotide-binding</keyword>
<proteinExistence type="predicted"/>
<dbReference type="PROSITE" id="PS00108">
    <property type="entry name" value="PROTEIN_KINASE_ST"/>
    <property type="match status" value="1"/>
</dbReference>
<dbReference type="Gene3D" id="1.10.510.10">
    <property type="entry name" value="Transferase(Phosphotransferase) domain 1"/>
    <property type="match status" value="1"/>
</dbReference>
<evidence type="ECO:0000256" key="11">
    <source>
        <dbReference type="ARBA" id="ARBA00023136"/>
    </source>
</evidence>
<feature type="binding site" evidence="15">
    <location>
        <position position="380"/>
    </location>
    <ligand>
        <name>ATP</name>
        <dbReference type="ChEBI" id="CHEBI:30616"/>
    </ligand>
</feature>
<dbReference type="FunFam" id="3.30.200.20:FF:000178">
    <property type="entry name" value="serine/threonine-protein kinase PBS1-like"/>
    <property type="match status" value="1"/>
</dbReference>
<evidence type="ECO:0000256" key="7">
    <source>
        <dbReference type="ARBA" id="ARBA00022741"/>
    </source>
</evidence>
<evidence type="ECO:0000256" key="15">
    <source>
        <dbReference type="PROSITE-ProRule" id="PRU10141"/>
    </source>
</evidence>
<protein>
    <recommendedName>
        <fullName evidence="2">non-specific serine/threonine protein kinase</fullName>
        <ecNumber evidence="2">2.7.11.1</ecNumber>
    </recommendedName>
</protein>
<keyword evidence="5 16" id="KW-0812">Transmembrane</keyword>
<evidence type="ECO:0000256" key="13">
    <source>
        <dbReference type="ARBA" id="ARBA00047899"/>
    </source>
</evidence>
<gene>
    <name evidence="19" type="ORF">Ddye_018811</name>
</gene>
<comment type="caution">
    <text evidence="19">The sequence shown here is derived from an EMBL/GenBank/DDBJ whole genome shotgun (WGS) entry which is preliminary data.</text>
</comment>
<dbReference type="InterPro" id="IPR032872">
    <property type="entry name" value="WAK_assoc_C"/>
</dbReference>
<dbReference type="Gene3D" id="3.30.200.20">
    <property type="entry name" value="Phosphorylase Kinase, domain 1"/>
    <property type="match status" value="1"/>
</dbReference>
<sequence length="658" mass="73992">MNNNHVFPIRTLHFAITILFFLIVVPVSHCQDKDDDYHFLECSSSYTYGCGSRKLNISYPFWGGDRPQYCGREGFDIKCQNNEYHSIEFENQKFRVLSMSESHPTMTIARDDLWNNCCPRKETQDTAMLDPYLFKYSPNVRLLSFFHCQEIYPQYPDHFNCSAEGEDITGFYNVSVPDLPPPIPNTCQVGIKVPVLLSALDDLNRTKNLGDALNKGFEVEYLLGSTPPCSSCNSAGGICGSNQAALGQFLCYCRDDQPHGTVICGPNESPPPDGKTDGKLKLVVGIATAVGGIMIIFIIICIYKWRKNSSTITTVMFWKKTKNDRDLEAFIRNYGSLAPKRYRFSNVKKMTNSFKDKLGQGGYGGVYKGKLQDGQLVAVKVLNTSKGNGQDFINEVAIISGTSHVNVVMLLGFCLEGSKRALIYEFMPNGSLEKFIHRKDTLKTNHHLGWDKLYQIALGIARGLEYLHCGCNTRILHFDIKPHNILLDEDFCPKISDFGLAKLCPKNESIVSMLEARGTIGYIAPEIFNRNFGEVSHKSDVYSYGMMVLEMVGGRKNLHLGVDNSSEIYFPKWIYKHLELGEEIRLRGAMASEEKDMAKKMIFVGLWCIQTIPLDRPSMNKLIDMLQGSIETLQIPPNPFPSTSPRQTLIDSATISMS</sequence>
<evidence type="ECO:0000256" key="17">
    <source>
        <dbReference type="SAM" id="SignalP"/>
    </source>
</evidence>
<dbReference type="GO" id="GO:0005524">
    <property type="term" value="F:ATP binding"/>
    <property type="evidence" value="ECO:0007669"/>
    <property type="project" value="UniProtKB-UniRule"/>
</dbReference>
<keyword evidence="20" id="KW-1185">Reference proteome</keyword>
<evidence type="ECO:0000259" key="18">
    <source>
        <dbReference type="PROSITE" id="PS50011"/>
    </source>
</evidence>
<evidence type="ECO:0000256" key="12">
    <source>
        <dbReference type="ARBA" id="ARBA00023180"/>
    </source>
</evidence>
<accession>A0AAD9UBE8</accession>
<keyword evidence="11 16" id="KW-0472">Membrane</keyword>
<evidence type="ECO:0000256" key="4">
    <source>
        <dbReference type="ARBA" id="ARBA00022679"/>
    </source>
</evidence>
<dbReference type="AlphaFoldDB" id="A0AAD9UBE8"/>
<dbReference type="InterPro" id="IPR011009">
    <property type="entry name" value="Kinase-like_dom_sf"/>
</dbReference>
<keyword evidence="9 15" id="KW-0067">ATP-binding</keyword>
<organism evidence="19 20">
    <name type="scientific">Dipteronia dyeriana</name>
    <dbReference type="NCBI Taxonomy" id="168575"/>
    <lineage>
        <taxon>Eukaryota</taxon>
        <taxon>Viridiplantae</taxon>
        <taxon>Streptophyta</taxon>
        <taxon>Embryophyta</taxon>
        <taxon>Tracheophyta</taxon>
        <taxon>Spermatophyta</taxon>
        <taxon>Magnoliopsida</taxon>
        <taxon>eudicotyledons</taxon>
        <taxon>Gunneridae</taxon>
        <taxon>Pentapetalae</taxon>
        <taxon>rosids</taxon>
        <taxon>malvids</taxon>
        <taxon>Sapindales</taxon>
        <taxon>Sapindaceae</taxon>
        <taxon>Hippocastanoideae</taxon>
        <taxon>Acereae</taxon>
        <taxon>Dipteronia</taxon>
    </lineage>
</organism>
<keyword evidence="4" id="KW-0808">Transferase</keyword>
<evidence type="ECO:0000256" key="8">
    <source>
        <dbReference type="ARBA" id="ARBA00022777"/>
    </source>
</evidence>